<keyword evidence="5" id="KW-1185">Reference proteome</keyword>
<protein>
    <recommendedName>
        <fullName evidence="3">DUF2231 domain-containing protein</fullName>
    </recommendedName>
</protein>
<keyword evidence="2" id="KW-0472">Membrane</keyword>
<organism evidence="4 5">
    <name type="scientific">Anaeromyxobacter diazotrophicus</name>
    <dbReference type="NCBI Taxonomy" id="2590199"/>
    <lineage>
        <taxon>Bacteria</taxon>
        <taxon>Pseudomonadati</taxon>
        <taxon>Myxococcota</taxon>
        <taxon>Myxococcia</taxon>
        <taxon>Myxococcales</taxon>
        <taxon>Cystobacterineae</taxon>
        <taxon>Anaeromyxobacteraceae</taxon>
        <taxon>Anaeromyxobacter</taxon>
    </lineage>
</organism>
<evidence type="ECO:0000259" key="3">
    <source>
        <dbReference type="Pfam" id="PF09990"/>
    </source>
</evidence>
<evidence type="ECO:0000313" key="5">
    <source>
        <dbReference type="Proteomes" id="UP000503640"/>
    </source>
</evidence>
<name>A0A7I9VTB7_9BACT</name>
<feature type="domain" description="DUF2231" evidence="3">
    <location>
        <begin position="6"/>
        <end position="142"/>
    </location>
</feature>
<proteinExistence type="predicted"/>
<dbReference type="InterPro" id="IPR019251">
    <property type="entry name" value="DUF2231_TM"/>
</dbReference>
<evidence type="ECO:0000256" key="2">
    <source>
        <dbReference type="SAM" id="Phobius"/>
    </source>
</evidence>
<accession>A0A7I9VTB7</accession>
<feature type="transmembrane region" description="Helical" evidence="2">
    <location>
        <begin position="81"/>
        <end position="102"/>
    </location>
</feature>
<feature type="transmembrane region" description="Helical" evidence="2">
    <location>
        <begin position="49"/>
        <end position="69"/>
    </location>
</feature>
<evidence type="ECO:0000313" key="4">
    <source>
        <dbReference type="EMBL" id="GEJ59551.1"/>
    </source>
</evidence>
<evidence type="ECO:0000256" key="1">
    <source>
        <dbReference type="SAM" id="MobiDB-lite"/>
    </source>
</evidence>
<dbReference type="EMBL" id="BJTG01000016">
    <property type="protein sequence ID" value="GEJ59551.1"/>
    <property type="molecule type" value="Genomic_DNA"/>
</dbReference>
<dbReference type="Proteomes" id="UP000503640">
    <property type="component" value="Unassembled WGS sequence"/>
</dbReference>
<keyword evidence="2" id="KW-1133">Transmembrane helix</keyword>
<reference evidence="5" key="1">
    <citation type="journal article" date="2020" name="Appl. Environ. Microbiol.">
        <title>Diazotrophic Anaeromyxobacter Isolates from Soils.</title>
        <authorList>
            <person name="Masuda Y."/>
            <person name="Yamanaka H."/>
            <person name="Xu Z.X."/>
            <person name="Shiratori Y."/>
            <person name="Aono T."/>
            <person name="Amachi S."/>
            <person name="Senoo K."/>
            <person name="Itoh H."/>
        </authorList>
    </citation>
    <scope>NUCLEOTIDE SEQUENCE [LARGE SCALE GENOMIC DNA]</scope>
    <source>
        <strain evidence="5">R267</strain>
    </source>
</reference>
<dbReference type="RefSeq" id="WP_176069152.1">
    <property type="nucleotide sequence ID" value="NZ_BJTG01000016.1"/>
</dbReference>
<dbReference type="AlphaFoldDB" id="A0A7I9VTB7"/>
<comment type="caution">
    <text evidence="4">The sequence shown here is derived from an EMBL/GenBank/DDBJ whole genome shotgun (WGS) entry which is preliminary data.</text>
</comment>
<gene>
    <name evidence="4" type="ORF">AMYX_42920</name>
</gene>
<sequence length="222" mass="22726">MPMQLHELHPSLIHLPLALLPGAALTDALAATSRGRLRRLALDRVGRTMWWAGVGAAALAGVAGMAASQEVRADDPRARDAMWLHGAGNLGVLLAGAGLASWRSTHRVTATSATMGAAAVAAAVYTAWLGGELVYTHGVGVKAQPAAAANGARPATPPLRSWAAPGRMLADAGRGLAWLLRRGGRAALRKEPLAAGAATQPDRPLVPPPGGGAWDSQLRPIG</sequence>
<feature type="transmembrane region" description="Helical" evidence="2">
    <location>
        <begin position="108"/>
        <end position="128"/>
    </location>
</feature>
<dbReference type="Pfam" id="PF09990">
    <property type="entry name" value="DUF2231"/>
    <property type="match status" value="1"/>
</dbReference>
<keyword evidence="2" id="KW-0812">Transmembrane</keyword>
<feature type="region of interest" description="Disordered" evidence="1">
    <location>
        <begin position="191"/>
        <end position="222"/>
    </location>
</feature>